<dbReference type="AlphaFoldDB" id="A7I524"/>
<evidence type="ECO:0000313" key="3">
    <source>
        <dbReference type="EMBL" id="ABS54835.1"/>
    </source>
</evidence>
<dbReference type="InterPro" id="IPR013783">
    <property type="entry name" value="Ig-like_fold"/>
</dbReference>
<proteinExistence type="predicted"/>
<keyword evidence="1" id="KW-0472">Membrane</keyword>
<dbReference type="InterPro" id="IPR035986">
    <property type="entry name" value="PKD_dom_sf"/>
</dbReference>
<organism evidence="3 4">
    <name type="scientific">Methanoregula boonei (strain DSM 21154 / JCM 14090 / 6A8)</name>
    <dbReference type="NCBI Taxonomy" id="456442"/>
    <lineage>
        <taxon>Archaea</taxon>
        <taxon>Methanobacteriati</taxon>
        <taxon>Methanobacteriota</taxon>
        <taxon>Stenosarchaea group</taxon>
        <taxon>Methanomicrobia</taxon>
        <taxon>Methanomicrobiales</taxon>
        <taxon>Methanoregulaceae</taxon>
        <taxon>Methanoregula</taxon>
    </lineage>
</organism>
<sequence length="401" mass="41056">MDPAACWGHWSYVMHPDTILTRRCGKIIRGIFIVVLITSLLFFSPAVAGDPKLTIVLTARIVPVSSAWFATNVTEGPALLPVAFTDQSTDMPVSWKWDFGDGAVDTVRNPVHIFETPGIYTVLLTVGTMSGNSSRAAQIIDVGAPPDALGSNTLRTSAIGPGTTTTLDFSAQAGTSIDITTNNSVQAGTPVTVTEYSSPPFPEMSLPAFTAAGRYIAISAQGLEANVSSVTITMQEPAPLPAGVTEANLVIEFFDPATDTWTVLPCTLDTTSHTISTTSTHLSAYGLFASPVTAAPGSGSSSGASEGGFLSGGSSSGGSGSVGLLQFFQLAPVRAPLTPAGIHVNTPAVVPVSAQKAPVQTPAAGTSAQTSPGLPLMGIAVVVAVLAITGVALLAFARRNT</sequence>
<feature type="transmembrane region" description="Helical" evidence="1">
    <location>
        <begin position="376"/>
        <end position="397"/>
    </location>
</feature>
<dbReference type="InterPro" id="IPR022409">
    <property type="entry name" value="PKD/Chitinase_dom"/>
</dbReference>
<name>A7I524_METB6</name>
<dbReference type="SUPFAM" id="SSF49299">
    <property type="entry name" value="PKD domain"/>
    <property type="match status" value="1"/>
</dbReference>
<dbReference type="SMART" id="SM00089">
    <property type="entry name" value="PKD"/>
    <property type="match status" value="1"/>
</dbReference>
<evidence type="ECO:0000256" key="1">
    <source>
        <dbReference type="SAM" id="Phobius"/>
    </source>
</evidence>
<dbReference type="Proteomes" id="UP000002408">
    <property type="component" value="Chromosome"/>
</dbReference>
<dbReference type="Gene3D" id="2.60.40.10">
    <property type="entry name" value="Immunoglobulins"/>
    <property type="match status" value="1"/>
</dbReference>
<evidence type="ECO:0000313" key="4">
    <source>
        <dbReference type="Proteomes" id="UP000002408"/>
    </source>
</evidence>
<accession>A7I524</accession>
<dbReference type="PROSITE" id="PS50093">
    <property type="entry name" value="PKD"/>
    <property type="match status" value="1"/>
</dbReference>
<reference evidence="4" key="1">
    <citation type="journal article" date="2015" name="Microbiology">
        <title>Genome of Methanoregula boonei 6A8 reveals adaptations to oligotrophic peatland environments.</title>
        <authorList>
            <person name="Braeuer S."/>
            <person name="Cadillo-Quiroz H."/>
            <person name="Kyrpides N."/>
            <person name="Woyke T."/>
            <person name="Goodwin L."/>
            <person name="Detter C."/>
            <person name="Podell S."/>
            <person name="Yavitt J.B."/>
            <person name="Zinder S.H."/>
        </authorList>
    </citation>
    <scope>NUCLEOTIDE SEQUENCE [LARGE SCALE GENOMIC DNA]</scope>
    <source>
        <strain evidence="4">DSM 21154 / JCM 14090 / 6A8</strain>
    </source>
</reference>
<gene>
    <name evidence="3" type="ordered locus">Mboo_0313</name>
</gene>
<keyword evidence="4" id="KW-1185">Reference proteome</keyword>
<dbReference type="KEGG" id="mbn:Mboo_0313"/>
<evidence type="ECO:0000259" key="2">
    <source>
        <dbReference type="PROSITE" id="PS50093"/>
    </source>
</evidence>
<keyword evidence="1" id="KW-0812">Transmembrane</keyword>
<dbReference type="eggNOG" id="arCOG02515">
    <property type="taxonomic scope" value="Archaea"/>
</dbReference>
<dbReference type="CDD" id="cd00146">
    <property type="entry name" value="PKD"/>
    <property type="match status" value="1"/>
</dbReference>
<keyword evidence="1" id="KW-1133">Transmembrane helix</keyword>
<dbReference type="HOGENOM" id="CLU_686256_0_0_2"/>
<feature type="domain" description="PKD" evidence="2">
    <location>
        <begin position="65"/>
        <end position="142"/>
    </location>
</feature>
<dbReference type="Pfam" id="PF18911">
    <property type="entry name" value="PKD_4"/>
    <property type="match status" value="1"/>
</dbReference>
<protein>
    <submittedName>
        <fullName evidence="3">PKD domain containing protein</fullName>
    </submittedName>
</protein>
<dbReference type="InterPro" id="IPR000601">
    <property type="entry name" value="PKD_dom"/>
</dbReference>
<feature type="transmembrane region" description="Helical" evidence="1">
    <location>
        <begin position="27"/>
        <end position="48"/>
    </location>
</feature>
<dbReference type="STRING" id="456442.Mboo_0313"/>
<dbReference type="EMBL" id="CP000780">
    <property type="protein sequence ID" value="ABS54835.1"/>
    <property type="molecule type" value="Genomic_DNA"/>
</dbReference>